<gene>
    <name evidence="2" type="ORF">AABB24_037031</name>
</gene>
<comment type="caution">
    <text evidence="2">The sequence shown here is derived from an EMBL/GenBank/DDBJ whole genome shotgun (WGS) entry which is preliminary data.</text>
</comment>
<accession>A0ABD2R2T4</accession>
<dbReference type="Proteomes" id="UP001627284">
    <property type="component" value="Unassembled WGS sequence"/>
</dbReference>
<keyword evidence="1" id="KW-0472">Membrane</keyword>
<reference evidence="2 3" key="1">
    <citation type="submission" date="2024-05" db="EMBL/GenBank/DDBJ databases">
        <title>De novo assembly of an allotetraploid wild potato.</title>
        <authorList>
            <person name="Hosaka A.J."/>
        </authorList>
    </citation>
    <scope>NUCLEOTIDE SEQUENCE [LARGE SCALE GENOMIC DNA]</scope>
    <source>
        <tissue evidence="2">Young leaves</tissue>
    </source>
</reference>
<organism evidence="2 3">
    <name type="scientific">Solanum stoloniferum</name>
    <dbReference type="NCBI Taxonomy" id="62892"/>
    <lineage>
        <taxon>Eukaryota</taxon>
        <taxon>Viridiplantae</taxon>
        <taxon>Streptophyta</taxon>
        <taxon>Embryophyta</taxon>
        <taxon>Tracheophyta</taxon>
        <taxon>Spermatophyta</taxon>
        <taxon>Magnoliopsida</taxon>
        <taxon>eudicotyledons</taxon>
        <taxon>Gunneridae</taxon>
        <taxon>Pentapetalae</taxon>
        <taxon>asterids</taxon>
        <taxon>lamiids</taxon>
        <taxon>Solanales</taxon>
        <taxon>Solanaceae</taxon>
        <taxon>Solanoideae</taxon>
        <taxon>Solaneae</taxon>
        <taxon>Solanum</taxon>
    </lineage>
</organism>
<sequence>MNNKNNKKNMNKRNLNQKDAIQVSSSHVSKVTGRNLIDPDELVAVMATCLSANIVQTEGSMLNSFNFIMFQAFNQSNKIFIKHLLFFNLLPQTVITSFSLIATSNF</sequence>
<feature type="transmembrane region" description="Helical" evidence="1">
    <location>
        <begin position="84"/>
        <end position="102"/>
    </location>
</feature>
<dbReference type="EMBL" id="JBJKTR010000022">
    <property type="protein sequence ID" value="KAL3326125.1"/>
    <property type="molecule type" value="Genomic_DNA"/>
</dbReference>
<evidence type="ECO:0000256" key="1">
    <source>
        <dbReference type="SAM" id="Phobius"/>
    </source>
</evidence>
<keyword evidence="3" id="KW-1185">Reference proteome</keyword>
<dbReference type="AlphaFoldDB" id="A0ABD2R2T4"/>
<proteinExistence type="predicted"/>
<keyword evidence="1" id="KW-1133">Transmembrane helix</keyword>
<evidence type="ECO:0000313" key="3">
    <source>
        <dbReference type="Proteomes" id="UP001627284"/>
    </source>
</evidence>
<evidence type="ECO:0000313" key="2">
    <source>
        <dbReference type="EMBL" id="KAL3326125.1"/>
    </source>
</evidence>
<protein>
    <submittedName>
        <fullName evidence="2">Uncharacterized protein</fullName>
    </submittedName>
</protein>
<name>A0ABD2R2T4_9SOLN</name>
<keyword evidence="1" id="KW-0812">Transmembrane</keyword>